<dbReference type="RefSeq" id="WP_027845297.1">
    <property type="nucleotide sequence ID" value="NZ_LMTZ01000002.1"/>
</dbReference>
<dbReference type="SUPFAM" id="SSF53098">
    <property type="entry name" value="Ribonuclease H-like"/>
    <property type="match status" value="1"/>
</dbReference>
<dbReference type="InterPro" id="IPR041027">
    <property type="entry name" value="FtsK_alpha"/>
</dbReference>
<name>A0A0V8A0Q0_9CYAN</name>
<dbReference type="PANTHER" id="PTHR22683">
    <property type="entry name" value="SPORULATION PROTEIN RELATED"/>
    <property type="match status" value="1"/>
</dbReference>
<keyword evidence="3 10" id="KW-0547">Nucleotide-binding</keyword>
<gene>
    <name evidence="14" type="ORF">BC008_27000</name>
    <name evidence="15" type="ORF">BC008_36605</name>
</gene>
<feature type="coiled-coil region" evidence="11">
    <location>
        <begin position="740"/>
        <end position="767"/>
    </location>
</feature>
<dbReference type="Pfam" id="PF01612">
    <property type="entry name" value="DNA_pol_A_exo1"/>
    <property type="match status" value="1"/>
</dbReference>
<dbReference type="PROSITE" id="PS50901">
    <property type="entry name" value="FTSK"/>
    <property type="match status" value="1"/>
</dbReference>
<keyword evidence="2" id="KW-0540">Nuclease</keyword>
<sequence>MQYLIQANEIKAQIAKFSLAKVLWLDTEIADYWTAYPRLSLIQVSSDYTDNIGESTCILDVLDKPELAEEFIKQIMLNPQIVKVFHNASFDLKYLGGKSAKNVICTLKIARKITKQVLQTSNLKLKTLAVELCHFSNVDTEEGRSNWGKRPLSQKQLQYAAMDTVYLAAVHLRLLEVSKPDAVREIFDMVSESNNPISNSKTNSGNLSLSPTKVRVAFECPRLFYLSQYFGGRTLFSPPDKIAGIGSIFHQLADKFVNLAVCEPRFQEIFHLGGSQLQIEKVALDMQQLFYQLKFSSYLDRVIAKDPSKAPALLRLWEGIQGLIKRFAALLVTNRNYCSAETVIRNTFITEKRQLEHYFSLPDGSEQRVVGAYDCLVFNFERKRLGVLEFKTYQPVDPSAQLAQVALYSYMLWHKKKVAVDAAVYCVLPEFKEYQYTWEQLENTVHQLIPYKLQQMGQWLNWEAPHPNPPPETTQLHLCDICPQQQKCQSYFSAESLDRTQTTDVEDPHVFSSQKQDFLTQREFTENYTTGNKFTENKSTENNSAENNSTKYESISWDVDATGEELVNTLESFGIGVDYQGVAIAPAFIRVKLKPHLGVKVISILRLSADLQVHLGLENPPLITPQAGYVSVDLPRPDRQIAEFTNYVQNQSLSPTVSVKIAIGVNLNGKLIEANLSDPNTCHFLVGGTTGSGKSEFLRSLLLSLLVRHSPKNLQIALVDPKRVTFPEFEGIEWLHSPIVKDSDRAIELMEELVEEMELRYQKFETARCADISAYNQKNSQPLSRIVCIFDEYADFMAEKEIRKTLELNIKRLGAMARAAGIHLIIATQRPEAKVVTPIIRSNLPGRVALRTASEADSCIVLGSKETAAAYLLGKGDLLYQSGSQLQRLQSLLATNIHFT</sequence>
<feature type="domain" description="FtsK" evidence="13">
    <location>
        <begin position="669"/>
        <end position="859"/>
    </location>
</feature>
<feature type="region of interest" description="Disordered" evidence="12">
    <location>
        <begin position="529"/>
        <end position="549"/>
    </location>
</feature>
<feature type="compositionally biased region" description="Low complexity" evidence="12">
    <location>
        <begin position="540"/>
        <end position="549"/>
    </location>
</feature>
<evidence type="ECO:0000313" key="14">
    <source>
        <dbReference type="EMBL" id="KST66839.1"/>
    </source>
</evidence>
<evidence type="ECO:0000256" key="10">
    <source>
        <dbReference type="PROSITE-ProRule" id="PRU00289"/>
    </source>
</evidence>
<keyword evidence="11" id="KW-0175">Coiled coil</keyword>
<organism evidence="15 16">
    <name type="scientific">Mastigocoleus testarum BC008</name>
    <dbReference type="NCBI Taxonomy" id="371196"/>
    <lineage>
        <taxon>Bacteria</taxon>
        <taxon>Bacillati</taxon>
        <taxon>Cyanobacteriota</taxon>
        <taxon>Cyanophyceae</taxon>
        <taxon>Nostocales</taxon>
        <taxon>Hapalosiphonaceae</taxon>
        <taxon>Mastigocoleus</taxon>
    </lineage>
</organism>
<dbReference type="OrthoDB" id="9807790at2"/>
<dbReference type="GO" id="GO:0005524">
    <property type="term" value="F:ATP binding"/>
    <property type="evidence" value="ECO:0007669"/>
    <property type="project" value="UniProtKB-UniRule"/>
</dbReference>
<dbReference type="Pfam" id="PF17854">
    <property type="entry name" value="FtsK_alpha"/>
    <property type="match status" value="1"/>
</dbReference>
<dbReference type="GO" id="GO:0051301">
    <property type="term" value="P:cell division"/>
    <property type="evidence" value="ECO:0007669"/>
    <property type="project" value="UniProtKB-KW"/>
</dbReference>
<keyword evidence="15" id="KW-0131">Cell cycle</keyword>
<accession>A0A0V8A0Q0</accession>
<keyword evidence="16" id="KW-1185">Reference proteome</keyword>
<evidence type="ECO:0000256" key="1">
    <source>
        <dbReference type="ARBA" id="ARBA00006474"/>
    </source>
</evidence>
<keyword evidence="15" id="KW-0132">Cell division</keyword>
<dbReference type="Gene3D" id="3.90.320.10">
    <property type="match status" value="1"/>
</dbReference>
<dbReference type="Pfam" id="PF01580">
    <property type="entry name" value="FtsK_SpoIIIE"/>
    <property type="match status" value="1"/>
</dbReference>
<dbReference type="GO" id="GO:0008408">
    <property type="term" value="F:3'-5' exonuclease activity"/>
    <property type="evidence" value="ECO:0007669"/>
    <property type="project" value="InterPro"/>
</dbReference>
<comment type="similarity">
    <text evidence="1">Belongs to the FtsK/SpoIIIE/SftA family.</text>
</comment>
<evidence type="ECO:0000256" key="11">
    <source>
        <dbReference type="SAM" id="Coils"/>
    </source>
</evidence>
<evidence type="ECO:0000256" key="9">
    <source>
        <dbReference type="ARBA" id="ARBA00023204"/>
    </source>
</evidence>
<keyword evidence="9" id="KW-0234">DNA repair</keyword>
<evidence type="ECO:0000256" key="5">
    <source>
        <dbReference type="ARBA" id="ARBA00022806"/>
    </source>
</evidence>
<dbReference type="InterPro" id="IPR002562">
    <property type="entry name" value="3'-5'_exonuclease_dom"/>
</dbReference>
<keyword evidence="6" id="KW-0378">Hydrolase</keyword>
<proteinExistence type="inferred from homology"/>
<dbReference type="GO" id="GO:0006281">
    <property type="term" value="P:DNA repair"/>
    <property type="evidence" value="ECO:0007669"/>
    <property type="project" value="UniProtKB-KW"/>
</dbReference>
<keyword evidence="6" id="KW-0269">Exonuclease</keyword>
<dbReference type="GO" id="GO:0003677">
    <property type="term" value="F:DNA binding"/>
    <property type="evidence" value="ECO:0007669"/>
    <property type="project" value="UniProtKB-KW"/>
</dbReference>
<dbReference type="Pfam" id="PF12705">
    <property type="entry name" value="PDDEXK_1"/>
    <property type="match status" value="1"/>
</dbReference>
<dbReference type="AlphaFoldDB" id="A0A0V8A0Q0"/>
<dbReference type="CDD" id="cd06142">
    <property type="entry name" value="RNaseD_exo"/>
    <property type="match status" value="1"/>
</dbReference>
<dbReference type="InterPro" id="IPR036397">
    <property type="entry name" value="RNaseH_sf"/>
</dbReference>
<feature type="binding site" evidence="10">
    <location>
        <begin position="688"/>
        <end position="695"/>
    </location>
    <ligand>
        <name>ATP</name>
        <dbReference type="ChEBI" id="CHEBI:30616"/>
    </ligand>
</feature>
<dbReference type="Gene3D" id="3.30.980.40">
    <property type="match status" value="1"/>
</dbReference>
<dbReference type="SUPFAM" id="SSF52540">
    <property type="entry name" value="P-loop containing nucleoside triphosphate hydrolases"/>
    <property type="match status" value="1"/>
</dbReference>
<evidence type="ECO:0000256" key="7">
    <source>
        <dbReference type="ARBA" id="ARBA00022840"/>
    </source>
</evidence>
<dbReference type="Gene3D" id="3.30.420.10">
    <property type="entry name" value="Ribonuclease H-like superfamily/Ribonuclease H"/>
    <property type="match status" value="1"/>
</dbReference>
<evidence type="ECO:0000256" key="2">
    <source>
        <dbReference type="ARBA" id="ARBA00022722"/>
    </source>
</evidence>
<dbReference type="Proteomes" id="UP000053372">
    <property type="component" value="Unassembled WGS sequence"/>
</dbReference>
<comment type="caution">
    <text evidence="15">The sequence shown here is derived from an EMBL/GenBank/DDBJ whole genome shotgun (WGS) entry which is preliminary data.</text>
</comment>
<keyword evidence="7 10" id="KW-0067">ATP-binding</keyword>
<dbReference type="Gene3D" id="3.40.50.300">
    <property type="entry name" value="P-loop containing nucleotide triphosphate hydrolases"/>
    <property type="match status" value="1"/>
</dbReference>
<evidence type="ECO:0000259" key="13">
    <source>
        <dbReference type="PROSITE" id="PS50901"/>
    </source>
</evidence>
<evidence type="ECO:0000256" key="3">
    <source>
        <dbReference type="ARBA" id="ARBA00022741"/>
    </source>
</evidence>
<dbReference type="EMBL" id="LMTZ01000093">
    <property type="protein sequence ID" value="KST66839.1"/>
    <property type="molecule type" value="Genomic_DNA"/>
</dbReference>
<dbReference type="InterPro" id="IPR002543">
    <property type="entry name" value="FtsK_dom"/>
</dbReference>
<evidence type="ECO:0000256" key="8">
    <source>
        <dbReference type="ARBA" id="ARBA00023125"/>
    </source>
</evidence>
<evidence type="ECO:0000313" key="16">
    <source>
        <dbReference type="Proteomes" id="UP000053372"/>
    </source>
</evidence>
<dbReference type="InterPro" id="IPR038726">
    <property type="entry name" value="PDDEXK_AddAB-type"/>
</dbReference>
<dbReference type="PANTHER" id="PTHR22683:SF1">
    <property type="entry name" value="TYPE VII SECRETION SYSTEM PROTEIN ESSC"/>
    <property type="match status" value="1"/>
</dbReference>
<keyword evidence="5" id="KW-0347">Helicase</keyword>
<dbReference type="InterPro" id="IPR050206">
    <property type="entry name" value="FtsK/SpoIIIE/SftA"/>
</dbReference>
<dbReference type="GO" id="GO:0004386">
    <property type="term" value="F:helicase activity"/>
    <property type="evidence" value="ECO:0007669"/>
    <property type="project" value="UniProtKB-KW"/>
</dbReference>
<dbReference type="InterPro" id="IPR011604">
    <property type="entry name" value="PDDEXK-like_dom_sf"/>
</dbReference>
<evidence type="ECO:0000313" key="15">
    <source>
        <dbReference type="EMBL" id="KST70177.1"/>
    </source>
</evidence>
<evidence type="ECO:0000256" key="12">
    <source>
        <dbReference type="SAM" id="MobiDB-lite"/>
    </source>
</evidence>
<evidence type="ECO:0000256" key="4">
    <source>
        <dbReference type="ARBA" id="ARBA00022763"/>
    </source>
</evidence>
<dbReference type="EMBL" id="LMTZ01000002">
    <property type="protein sequence ID" value="KST70177.1"/>
    <property type="molecule type" value="Genomic_DNA"/>
</dbReference>
<dbReference type="SMART" id="SM00474">
    <property type="entry name" value="35EXOc"/>
    <property type="match status" value="1"/>
</dbReference>
<dbReference type="InterPro" id="IPR027417">
    <property type="entry name" value="P-loop_NTPase"/>
</dbReference>
<dbReference type="InterPro" id="IPR012337">
    <property type="entry name" value="RNaseH-like_sf"/>
</dbReference>
<keyword evidence="8" id="KW-0238">DNA-binding</keyword>
<keyword evidence="4" id="KW-0227">DNA damage</keyword>
<reference evidence="15 16" key="1">
    <citation type="journal article" date="2015" name="Genome Announc.">
        <title>Draft Genome of the Euendolithic (true boring) Cyanobacterium Mastigocoleus testarum strain BC008.</title>
        <authorList>
            <person name="Guida B.S."/>
            <person name="Garcia-Pichel F."/>
        </authorList>
    </citation>
    <scope>NUCLEOTIDE SEQUENCE [LARGE SCALE GENOMIC DNA]</scope>
    <source>
        <strain evidence="15 16">BC008</strain>
    </source>
</reference>
<protein>
    <submittedName>
        <fullName evidence="15">Cell division protein FtsK</fullName>
    </submittedName>
</protein>
<evidence type="ECO:0000256" key="6">
    <source>
        <dbReference type="ARBA" id="ARBA00022839"/>
    </source>
</evidence>